<sequence length="88" mass="9466">MVEGIITQKSRQLEQQLAQVNTGVTALTERVAATEARQQAMEGQMTGFLASLEQKMAAAMRVAVHELHESSPQHRGGGDFGDGGRSNQ</sequence>
<evidence type="ECO:0000313" key="2">
    <source>
        <dbReference type="EMBL" id="KAE9093741.1"/>
    </source>
</evidence>
<gene>
    <name evidence="2" type="ORF">PF006_g24371</name>
</gene>
<dbReference type="AlphaFoldDB" id="A0A6A3RB88"/>
<feature type="region of interest" description="Disordered" evidence="1">
    <location>
        <begin position="66"/>
        <end position="88"/>
    </location>
</feature>
<dbReference type="EMBL" id="QXGA01002670">
    <property type="protein sequence ID" value="KAE9093741.1"/>
    <property type="molecule type" value="Genomic_DNA"/>
</dbReference>
<protein>
    <submittedName>
        <fullName evidence="2">Uncharacterized protein</fullName>
    </submittedName>
</protein>
<organism evidence="2 3">
    <name type="scientific">Phytophthora fragariae</name>
    <dbReference type="NCBI Taxonomy" id="53985"/>
    <lineage>
        <taxon>Eukaryota</taxon>
        <taxon>Sar</taxon>
        <taxon>Stramenopiles</taxon>
        <taxon>Oomycota</taxon>
        <taxon>Peronosporomycetes</taxon>
        <taxon>Peronosporales</taxon>
        <taxon>Peronosporaceae</taxon>
        <taxon>Phytophthora</taxon>
    </lineage>
</organism>
<comment type="caution">
    <text evidence="2">The sequence shown here is derived from an EMBL/GenBank/DDBJ whole genome shotgun (WGS) entry which is preliminary data.</text>
</comment>
<accession>A0A6A3RB88</accession>
<name>A0A6A3RB88_9STRA</name>
<feature type="compositionally biased region" description="Gly residues" evidence="1">
    <location>
        <begin position="78"/>
        <end position="88"/>
    </location>
</feature>
<proteinExistence type="predicted"/>
<dbReference type="Proteomes" id="UP000440732">
    <property type="component" value="Unassembled WGS sequence"/>
</dbReference>
<reference evidence="2 3" key="1">
    <citation type="submission" date="2018-08" db="EMBL/GenBank/DDBJ databases">
        <title>Genomic investigation of the strawberry pathogen Phytophthora fragariae indicates pathogenicity is determined by transcriptional variation in three key races.</title>
        <authorList>
            <person name="Adams T.M."/>
            <person name="Armitage A.D."/>
            <person name="Sobczyk M.K."/>
            <person name="Bates H.J."/>
            <person name="Dunwell J.M."/>
            <person name="Nellist C.F."/>
            <person name="Harrison R.J."/>
        </authorList>
    </citation>
    <scope>NUCLEOTIDE SEQUENCE [LARGE SCALE GENOMIC DNA]</scope>
    <source>
        <strain evidence="2 3">NOV-5</strain>
    </source>
</reference>
<evidence type="ECO:0000256" key="1">
    <source>
        <dbReference type="SAM" id="MobiDB-lite"/>
    </source>
</evidence>
<evidence type="ECO:0000313" key="3">
    <source>
        <dbReference type="Proteomes" id="UP000440732"/>
    </source>
</evidence>